<proteinExistence type="predicted"/>
<evidence type="ECO:0000313" key="1">
    <source>
        <dbReference type="EMBL" id="CAD8166200.1"/>
    </source>
</evidence>
<accession>A0A8S1UMF6</accession>
<reference evidence="1" key="1">
    <citation type="submission" date="2021-01" db="EMBL/GenBank/DDBJ databases">
        <authorList>
            <consortium name="Genoscope - CEA"/>
            <person name="William W."/>
        </authorList>
    </citation>
    <scope>NUCLEOTIDE SEQUENCE</scope>
</reference>
<organism evidence="1 2">
    <name type="scientific">Paramecium pentaurelia</name>
    <dbReference type="NCBI Taxonomy" id="43138"/>
    <lineage>
        <taxon>Eukaryota</taxon>
        <taxon>Sar</taxon>
        <taxon>Alveolata</taxon>
        <taxon>Ciliophora</taxon>
        <taxon>Intramacronucleata</taxon>
        <taxon>Oligohymenophorea</taxon>
        <taxon>Peniculida</taxon>
        <taxon>Parameciidae</taxon>
        <taxon>Paramecium</taxon>
    </lineage>
</organism>
<dbReference type="AlphaFoldDB" id="A0A8S1UMF6"/>
<dbReference type="EMBL" id="CAJJDO010000044">
    <property type="protein sequence ID" value="CAD8166200.1"/>
    <property type="molecule type" value="Genomic_DNA"/>
</dbReference>
<protein>
    <submittedName>
        <fullName evidence="1">Uncharacterized protein</fullName>
    </submittedName>
</protein>
<sequence length="104" mass="12622">MTIKYIEPDLVFNNIQSRKNYVYSYDVSLIQYFSGIIPFRELKFQQIQGYIQQFQEYHQTLFQKSKMILQEIQFQLAQCQQNRISFVLVLKRLLNKKSECKIIN</sequence>
<dbReference type="Proteomes" id="UP000689195">
    <property type="component" value="Unassembled WGS sequence"/>
</dbReference>
<name>A0A8S1UMF6_9CILI</name>
<evidence type="ECO:0000313" key="2">
    <source>
        <dbReference type="Proteomes" id="UP000689195"/>
    </source>
</evidence>
<comment type="caution">
    <text evidence="1">The sequence shown here is derived from an EMBL/GenBank/DDBJ whole genome shotgun (WGS) entry which is preliminary data.</text>
</comment>
<keyword evidence="2" id="KW-1185">Reference proteome</keyword>
<gene>
    <name evidence="1" type="ORF">PPENT_87.1.T0440013</name>
</gene>